<proteinExistence type="predicted"/>
<dbReference type="EMBL" id="LNZH02000027">
    <property type="protein sequence ID" value="OCB92144.1"/>
    <property type="molecule type" value="Genomic_DNA"/>
</dbReference>
<feature type="domain" description="Ubiquitin-like" evidence="1">
    <location>
        <begin position="20"/>
        <end position="94"/>
    </location>
</feature>
<dbReference type="PANTHER" id="PTHR10562">
    <property type="entry name" value="SMALL UBIQUITIN-RELATED MODIFIER"/>
    <property type="match status" value="1"/>
</dbReference>
<name>A0A9Q5I5Z8_SANBA</name>
<evidence type="ECO:0000313" key="2">
    <source>
        <dbReference type="EMBL" id="OCB92144.1"/>
    </source>
</evidence>
<protein>
    <recommendedName>
        <fullName evidence="1">Ubiquitin-like domain-containing protein</fullName>
    </recommendedName>
</protein>
<evidence type="ECO:0000259" key="1">
    <source>
        <dbReference type="PROSITE" id="PS50053"/>
    </source>
</evidence>
<comment type="caution">
    <text evidence="2">The sequence shown here is derived from an EMBL/GenBank/DDBJ whole genome shotgun (WGS) entry which is preliminary data.</text>
</comment>
<dbReference type="InterPro" id="IPR029071">
    <property type="entry name" value="Ubiquitin-like_domsf"/>
</dbReference>
<sequence>MLLSDTEQKPDIKPDANEKIMLIVRHEDKEIKIALKSNHAMQKLFEAAGKAFQMDYKTLKFYYNDKRLRPDDSVASMEMEDGDEISAFLEQLGGSSAL</sequence>
<dbReference type="Gene3D" id="3.10.20.90">
    <property type="entry name" value="Phosphatidylinositol 3-kinase Catalytic Subunit, Chain A, domain 1"/>
    <property type="match status" value="1"/>
</dbReference>
<gene>
    <name evidence="2" type="ORF">A7U60_g499</name>
</gene>
<dbReference type="OrthoDB" id="442921at2759"/>
<evidence type="ECO:0000313" key="3">
    <source>
        <dbReference type="Proteomes" id="UP000757232"/>
    </source>
</evidence>
<keyword evidence="3" id="KW-1185">Reference proteome</keyword>
<dbReference type="Proteomes" id="UP000757232">
    <property type="component" value="Unassembled WGS sequence"/>
</dbReference>
<organism evidence="2 3">
    <name type="scientific">Sanghuangporus baumii</name>
    <name type="common">Phellinus baumii</name>
    <dbReference type="NCBI Taxonomy" id="108892"/>
    <lineage>
        <taxon>Eukaryota</taxon>
        <taxon>Fungi</taxon>
        <taxon>Dikarya</taxon>
        <taxon>Basidiomycota</taxon>
        <taxon>Agaricomycotina</taxon>
        <taxon>Agaricomycetes</taxon>
        <taxon>Hymenochaetales</taxon>
        <taxon>Hymenochaetaceae</taxon>
        <taxon>Sanghuangporus</taxon>
    </lineage>
</organism>
<dbReference type="AlphaFoldDB" id="A0A9Q5I5Z8"/>
<dbReference type="CDD" id="cd01763">
    <property type="entry name" value="Ubl_SUMO_like"/>
    <property type="match status" value="1"/>
</dbReference>
<accession>A0A9Q5I5Z8</accession>
<dbReference type="SUPFAM" id="SSF54236">
    <property type="entry name" value="Ubiquitin-like"/>
    <property type="match status" value="1"/>
</dbReference>
<dbReference type="InterPro" id="IPR000626">
    <property type="entry name" value="Ubiquitin-like_dom"/>
</dbReference>
<reference evidence="2" key="1">
    <citation type="submission" date="2016-06" db="EMBL/GenBank/DDBJ databases">
        <title>Draft Genome sequence of the fungus Inonotus baumii.</title>
        <authorList>
            <person name="Zhu H."/>
            <person name="Lin W."/>
        </authorList>
    </citation>
    <scope>NUCLEOTIDE SEQUENCE</scope>
    <source>
        <strain evidence="2">821</strain>
    </source>
</reference>
<dbReference type="InterPro" id="IPR022617">
    <property type="entry name" value="Rad60/SUMO-like_dom"/>
</dbReference>
<dbReference type="PROSITE" id="PS50053">
    <property type="entry name" value="UBIQUITIN_2"/>
    <property type="match status" value="1"/>
</dbReference>
<dbReference type="Pfam" id="PF11976">
    <property type="entry name" value="Rad60-SLD"/>
    <property type="match status" value="1"/>
</dbReference>